<gene>
    <name evidence="9" type="ORF">C8N24_3206</name>
</gene>
<dbReference type="GO" id="GO:0016740">
    <property type="term" value="F:transferase activity"/>
    <property type="evidence" value="ECO:0007669"/>
    <property type="project" value="UniProtKB-KW"/>
</dbReference>
<comment type="caution">
    <text evidence="9">The sequence shown here is derived from an EMBL/GenBank/DDBJ whole genome shotgun (WGS) entry which is preliminary data.</text>
</comment>
<organism evidence="9 10">
    <name type="scientific">Solirubrobacter pauli</name>
    <dbReference type="NCBI Taxonomy" id="166793"/>
    <lineage>
        <taxon>Bacteria</taxon>
        <taxon>Bacillati</taxon>
        <taxon>Actinomycetota</taxon>
        <taxon>Thermoleophilia</taxon>
        <taxon>Solirubrobacterales</taxon>
        <taxon>Solirubrobacteraceae</taxon>
        <taxon>Solirubrobacter</taxon>
    </lineage>
</organism>
<accession>A0A660LJC6</accession>
<evidence type="ECO:0000256" key="6">
    <source>
        <dbReference type="PROSITE-ProRule" id="PRU01373"/>
    </source>
</evidence>
<evidence type="ECO:0000256" key="3">
    <source>
        <dbReference type="ARBA" id="ARBA00022960"/>
    </source>
</evidence>
<keyword evidence="5 6" id="KW-0961">Cell wall biogenesis/degradation</keyword>
<dbReference type="InterPro" id="IPR036028">
    <property type="entry name" value="SH3-like_dom_sf"/>
</dbReference>
<evidence type="ECO:0000256" key="4">
    <source>
        <dbReference type="ARBA" id="ARBA00022984"/>
    </source>
</evidence>
<dbReference type="OrthoDB" id="5243103at2"/>
<dbReference type="SUPFAM" id="SSF141523">
    <property type="entry name" value="L,D-transpeptidase catalytic domain-like"/>
    <property type="match status" value="1"/>
</dbReference>
<protein>
    <submittedName>
        <fullName evidence="9">L,D-transpeptidase-like protein</fullName>
    </submittedName>
</protein>
<dbReference type="GO" id="GO:0005576">
    <property type="term" value="C:extracellular region"/>
    <property type="evidence" value="ECO:0007669"/>
    <property type="project" value="TreeGrafter"/>
</dbReference>
<dbReference type="PANTHER" id="PTHR30582:SF2">
    <property type="entry name" value="L,D-TRANSPEPTIDASE YCIB-RELATED"/>
    <property type="match status" value="1"/>
</dbReference>
<dbReference type="CDD" id="cd16913">
    <property type="entry name" value="YkuD_like"/>
    <property type="match status" value="1"/>
</dbReference>
<dbReference type="GO" id="GO:0008360">
    <property type="term" value="P:regulation of cell shape"/>
    <property type="evidence" value="ECO:0007669"/>
    <property type="project" value="UniProtKB-UniRule"/>
</dbReference>
<dbReference type="Pfam" id="PF03734">
    <property type="entry name" value="YkuD"/>
    <property type="match status" value="1"/>
</dbReference>
<dbReference type="GO" id="GO:0071555">
    <property type="term" value="P:cell wall organization"/>
    <property type="evidence" value="ECO:0007669"/>
    <property type="project" value="UniProtKB-UniRule"/>
</dbReference>
<dbReference type="Proteomes" id="UP000278962">
    <property type="component" value="Unassembled WGS sequence"/>
</dbReference>
<dbReference type="RefSeq" id="WP_121251374.1">
    <property type="nucleotide sequence ID" value="NZ_RBIL01000001.1"/>
</dbReference>
<dbReference type="PROSITE" id="PS52029">
    <property type="entry name" value="LD_TPASE"/>
    <property type="match status" value="1"/>
</dbReference>
<feature type="active site" description="Proton donor/acceptor" evidence="6">
    <location>
        <position position="200"/>
    </location>
</feature>
<keyword evidence="7" id="KW-0732">Signal</keyword>
<sequence length="240" mass="25707">MPVKKLVVAAAATLVAAAAVSEGTARAAEVERVSTPGKTSYFAYVNRAEVAREEPSPTAKKVAKLTLRTPEKTDDLVFVLDRTEVDGEEWLRVRLPVRPNNTTGWVPADAVSSLQPVNTWLKISTKTYKITLIKNGKKVFSAPIGVGQSQWPTPKGQFYIRAKLKGYGGKGSVYGPLAYITSATSDTLTDWPGGGLVGVHGTNQPGILPGRVSHGCVRLKNADILKLEKLMPVGTPITIT</sequence>
<dbReference type="UniPathway" id="UPA00219"/>
<feature type="active site" description="Nucleophile" evidence="6">
    <location>
        <position position="216"/>
    </location>
</feature>
<dbReference type="GO" id="GO:0018104">
    <property type="term" value="P:peptidoglycan-protein cross-linking"/>
    <property type="evidence" value="ECO:0007669"/>
    <property type="project" value="TreeGrafter"/>
</dbReference>
<evidence type="ECO:0000256" key="2">
    <source>
        <dbReference type="ARBA" id="ARBA00022679"/>
    </source>
</evidence>
<evidence type="ECO:0000256" key="7">
    <source>
        <dbReference type="SAM" id="SignalP"/>
    </source>
</evidence>
<keyword evidence="3 6" id="KW-0133">Cell shape</keyword>
<dbReference type="Gene3D" id="2.40.440.10">
    <property type="entry name" value="L,D-transpeptidase catalytic domain-like"/>
    <property type="match status" value="1"/>
</dbReference>
<keyword evidence="4 6" id="KW-0573">Peptidoglycan synthesis</keyword>
<evidence type="ECO:0000313" key="9">
    <source>
        <dbReference type="EMBL" id="RKQ93344.1"/>
    </source>
</evidence>
<comment type="pathway">
    <text evidence="1 6">Cell wall biogenesis; peptidoglycan biosynthesis.</text>
</comment>
<dbReference type="InterPro" id="IPR005490">
    <property type="entry name" value="LD_TPept_cat_dom"/>
</dbReference>
<keyword evidence="10" id="KW-1185">Reference proteome</keyword>
<dbReference type="Gene3D" id="2.30.30.40">
    <property type="entry name" value="SH3 Domains"/>
    <property type="match status" value="1"/>
</dbReference>
<dbReference type="InterPro" id="IPR038063">
    <property type="entry name" value="Transpep_catalytic_dom"/>
</dbReference>
<dbReference type="GO" id="GO:0071972">
    <property type="term" value="F:peptidoglycan L,D-transpeptidase activity"/>
    <property type="evidence" value="ECO:0007669"/>
    <property type="project" value="TreeGrafter"/>
</dbReference>
<feature type="chain" id="PRO_5024991240" evidence="7">
    <location>
        <begin position="28"/>
        <end position="240"/>
    </location>
</feature>
<dbReference type="EMBL" id="RBIL01000001">
    <property type="protein sequence ID" value="RKQ93344.1"/>
    <property type="molecule type" value="Genomic_DNA"/>
</dbReference>
<dbReference type="PANTHER" id="PTHR30582">
    <property type="entry name" value="L,D-TRANSPEPTIDASE"/>
    <property type="match status" value="1"/>
</dbReference>
<keyword evidence="2" id="KW-0808">Transferase</keyword>
<evidence type="ECO:0000256" key="1">
    <source>
        <dbReference type="ARBA" id="ARBA00004752"/>
    </source>
</evidence>
<feature type="domain" description="L,D-TPase catalytic" evidence="8">
    <location>
        <begin position="119"/>
        <end position="240"/>
    </location>
</feature>
<evidence type="ECO:0000259" key="8">
    <source>
        <dbReference type="PROSITE" id="PS52029"/>
    </source>
</evidence>
<name>A0A660LJC6_9ACTN</name>
<evidence type="ECO:0000313" key="10">
    <source>
        <dbReference type="Proteomes" id="UP000278962"/>
    </source>
</evidence>
<reference evidence="9 10" key="1">
    <citation type="submission" date="2018-10" db="EMBL/GenBank/DDBJ databases">
        <title>Genomic Encyclopedia of Archaeal and Bacterial Type Strains, Phase II (KMG-II): from individual species to whole genera.</title>
        <authorList>
            <person name="Goeker M."/>
        </authorList>
    </citation>
    <scope>NUCLEOTIDE SEQUENCE [LARGE SCALE GENOMIC DNA]</scope>
    <source>
        <strain evidence="9 10">DSM 14954</strain>
    </source>
</reference>
<dbReference type="AlphaFoldDB" id="A0A660LJC6"/>
<evidence type="ECO:0000256" key="5">
    <source>
        <dbReference type="ARBA" id="ARBA00023316"/>
    </source>
</evidence>
<feature type="signal peptide" evidence="7">
    <location>
        <begin position="1"/>
        <end position="27"/>
    </location>
</feature>
<dbReference type="SUPFAM" id="SSF50044">
    <property type="entry name" value="SH3-domain"/>
    <property type="match status" value="1"/>
</dbReference>
<dbReference type="InterPro" id="IPR050979">
    <property type="entry name" value="LD-transpeptidase"/>
</dbReference>
<proteinExistence type="predicted"/>